<gene>
    <name evidence="1" type="ORF">SAMN04490203_1782</name>
</gene>
<name>A0A1H4PQ71_PSETA</name>
<dbReference type="Proteomes" id="UP000183155">
    <property type="component" value="Unassembled WGS sequence"/>
</dbReference>
<evidence type="ECO:0000313" key="1">
    <source>
        <dbReference type="EMBL" id="SEC09342.1"/>
    </source>
</evidence>
<reference evidence="1 2" key="1">
    <citation type="submission" date="2016-10" db="EMBL/GenBank/DDBJ databases">
        <authorList>
            <person name="Varghese N."/>
            <person name="Submissions S."/>
        </authorList>
    </citation>
    <scope>NUCLEOTIDE SEQUENCE [LARGE SCALE GENOMIC DNA]</scope>
    <source>
        <strain evidence="1 2">BS3652</strain>
    </source>
</reference>
<comment type="caution">
    <text evidence="1">The sequence shown here is derived from an EMBL/GenBank/DDBJ whole genome shotgun (WGS) entry which is preliminary data.</text>
</comment>
<sequence>MVWVFQHVLHNDPCFLDICSSIGWVAGFHAWLYRIIQYDYCSLYTLNDASALTHIERRYILGTVGIPNCRLTSTKQPISVQGHSTAACQQPNQCNSPNPCLHAESLMSEFLMLLAVMIDQASRYTLSRVQDARGHTTSSGAILCTAPRTAPSIYPLNPSSLASEIIANCLPL</sequence>
<keyword evidence="2" id="KW-1185">Reference proteome</keyword>
<protein>
    <submittedName>
        <fullName evidence="1">Uncharacterized protein</fullName>
    </submittedName>
</protein>
<evidence type="ECO:0000313" key="2">
    <source>
        <dbReference type="Proteomes" id="UP000183155"/>
    </source>
</evidence>
<proteinExistence type="predicted"/>
<accession>A0A1H4PQ71</accession>
<dbReference type="EMBL" id="FNRS01000001">
    <property type="protein sequence ID" value="SEC09342.1"/>
    <property type="molecule type" value="Genomic_DNA"/>
</dbReference>
<organism evidence="1 2">
    <name type="scientific">Pseudomonas taetrolens</name>
    <dbReference type="NCBI Taxonomy" id="47884"/>
    <lineage>
        <taxon>Bacteria</taxon>
        <taxon>Pseudomonadati</taxon>
        <taxon>Pseudomonadota</taxon>
        <taxon>Gammaproteobacteria</taxon>
        <taxon>Pseudomonadales</taxon>
        <taxon>Pseudomonadaceae</taxon>
        <taxon>Pseudomonas</taxon>
    </lineage>
</organism>